<comment type="caution">
    <text evidence="2">The sequence shown here is derived from an EMBL/GenBank/DDBJ whole genome shotgun (WGS) entry which is preliminary data.</text>
</comment>
<gene>
    <name evidence="2" type="ORF">ETD83_26835</name>
</gene>
<name>A0A5C4J5S3_9ACTN</name>
<reference evidence="2 3" key="1">
    <citation type="submission" date="2019-05" db="EMBL/GenBank/DDBJ databases">
        <title>Draft genome sequence of Actinomadura sp. 14C53.</title>
        <authorList>
            <person name="Saricaoglu S."/>
            <person name="Isik K."/>
        </authorList>
    </citation>
    <scope>NUCLEOTIDE SEQUENCE [LARGE SCALE GENOMIC DNA]</scope>
    <source>
        <strain evidence="2 3">14C53</strain>
    </source>
</reference>
<feature type="coiled-coil region" evidence="1">
    <location>
        <begin position="32"/>
        <end position="73"/>
    </location>
</feature>
<evidence type="ECO:0000313" key="3">
    <source>
        <dbReference type="Proteomes" id="UP000309174"/>
    </source>
</evidence>
<organism evidence="2 3">
    <name type="scientific">Actinomadura soli</name>
    <dbReference type="NCBI Taxonomy" id="2508997"/>
    <lineage>
        <taxon>Bacteria</taxon>
        <taxon>Bacillati</taxon>
        <taxon>Actinomycetota</taxon>
        <taxon>Actinomycetes</taxon>
        <taxon>Streptosporangiales</taxon>
        <taxon>Thermomonosporaceae</taxon>
        <taxon>Actinomadura</taxon>
    </lineage>
</organism>
<evidence type="ECO:0000313" key="2">
    <source>
        <dbReference type="EMBL" id="TMQ92658.1"/>
    </source>
</evidence>
<protein>
    <submittedName>
        <fullName evidence="2">Uncharacterized protein</fullName>
    </submittedName>
</protein>
<keyword evidence="3" id="KW-1185">Reference proteome</keyword>
<dbReference type="Proteomes" id="UP000309174">
    <property type="component" value="Unassembled WGS sequence"/>
</dbReference>
<keyword evidence="1" id="KW-0175">Coiled coil</keyword>
<dbReference type="RefSeq" id="WP_138647989.1">
    <property type="nucleotide sequence ID" value="NZ_VCKW01000159.1"/>
</dbReference>
<evidence type="ECO:0000256" key="1">
    <source>
        <dbReference type="SAM" id="Coils"/>
    </source>
</evidence>
<dbReference type="EMBL" id="VCKW01000159">
    <property type="protein sequence ID" value="TMQ92658.1"/>
    <property type="molecule type" value="Genomic_DNA"/>
</dbReference>
<dbReference type="AlphaFoldDB" id="A0A5C4J5S3"/>
<proteinExistence type="predicted"/>
<sequence length="313" mass="34232">MTVVLVLLCLAIAGREMYLAFDRRRIPGAPEIADLRTQLRALKGTRDELESLRASQREQLDRLTREQDRDREALGAADARIRSLIAQINDRMVPEVNDKLNRQREALAHQDETISGLAAKFDDLAAEITELEGQAAVLRANLAARLDQAVAASLGAEPVDMVGGALHAEPPPRRMPLIEPYERFTELHGLRVEMNAMGRYYLSGRSPRGLERDFIDLVRSLRTAPGDAAGIQELLDALGSTDRGAAQIGPLLVVRTPESLVCGVLPLAELLRPETAGLPRDPSAAARRLRLLPETRYAVLSGQKPLSGPGPSR</sequence>
<accession>A0A5C4J5S3</accession>
<dbReference type="OrthoDB" id="3478996at2"/>
<feature type="coiled-coil region" evidence="1">
    <location>
        <begin position="114"/>
        <end position="141"/>
    </location>
</feature>